<evidence type="ECO:0000313" key="3">
    <source>
        <dbReference type="EMBL" id="CAE7347689.1"/>
    </source>
</evidence>
<feature type="transmembrane region" description="Helical" evidence="1">
    <location>
        <begin position="414"/>
        <end position="437"/>
    </location>
</feature>
<dbReference type="AlphaFoldDB" id="A0A812PDZ7"/>
<sequence>MKYLTSSRLSGLSFCVCLLHVLGETHREYVDDSWSSSFYQPHDVQVNHIGMVNAQAVYFATKTGVSMLHDGLLTPAVERHDSELVAFHMCHHRSSLFYEVLSKDGGVLTIYEYSLLAKESVKVAIFQETVPAKSLCCVDNLLLRASRASLLAVSLSSGALGASSLLQKFKDEQDVLGSLAAAFAADIVQHAQVYAVVPRNRSVVKLHLQEDTHGVLHLTAVDEVLIPGEGADGPTETASVVQPHHVAWLHGKLLVVDGCSLRQVEEGRVKTLLGSPVECAEPPNETLSPASWISRIAQPLGLAVEAEATTGHTVLVLTRGQVIQVTQDDGTCTESSHDTCIKEQCGWVEDDRHNRCLGCSELQAWAETQRPPLDPCLLQSSAIGGAGRADSVRYDLSACGCAVPTTTPSPEEDIGLAGFMRVLLVLGIAAGVLFYCWRERQRRRFQQDMYGMTSDTVQFHTFNDQEHDVYVRYDSCDTFS</sequence>
<reference evidence="3" key="1">
    <citation type="submission" date="2021-02" db="EMBL/GenBank/DDBJ databases">
        <authorList>
            <person name="Dougan E. K."/>
            <person name="Rhodes N."/>
            <person name="Thang M."/>
            <person name="Chan C."/>
        </authorList>
    </citation>
    <scope>NUCLEOTIDE SEQUENCE</scope>
</reference>
<feature type="signal peptide" evidence="2">
    <location>
        <begin position="1"/>
        <end position="23"/>
    </location>
</feature>
<gene>
    <name evidence="3" type="ORF">SNEC2469_LOCUS9009</name>
</gene>
<keyword evidence="1" id="KW-0812">Transmembrane</keyword>
<protein>
    <submittedName>
        <fullName evidence="3">Uncharacterized protein</fullName>
    </submittedName>
</protein>
<dbReference type="Proteomes" id="UP000601435">
    <property type="component" value="Unassembled WGS sequence"/>
</dbReference>
<accession>A0A812PDZ7</accession>
<keyword evidence="2" id="KW-0732">Signal</keyword>
<evidence type="ECO:0000313" key="4">
    <source>
        <dbReference type="Proteomes" id="UP000601435"/>
    </source>
</evidence>
<keyword evidence="1" id="KW-0472">Membrane</keyword>
<evidence type="ECO:0000256" key="1">
    <source>
        <dbReference type="SAM" id="Phobius"/>
    </source>
</evidence>
<keyword evidence="4" id="KW-1185">Reference proteome</keyword>
<feature type="chain" id="PRO_5033027354" evidence="2">
    <location>
        <begin position="24"/>
        <end position="480"/>
    </location>
</feature>
<dbReference type="OrthoDB" id="424623at2759"/>
<name>A0A812PDZ7_9DINO</name>
<dbReference type="EMBL" id="CAJNJA010014686">
    <property type="protein sequence ID" value="CAE7347689.1"/>
    <property type="molecule type" value="Genomic_DNA"/>
</dbReference>
<evidence type="ECO:0000256" key="2">
    <source>
        <dbReference type="SAM" id="SignalP"/>
    </source>
</evidence>
<keyword evidence="1" id="KW-1133">Transmembrane helix</keyword>
<organism evidence="3 4">
    <name type="scientific">Symbiodinium necroappetens</name>
    <dbReference type="NCBI Taxonomy" id="1628268"/>
    <lineage>
        <taxon>Eukaryota</taxon>
        <taxon>Sar</taxon>
        <taxon>Alveolata</taxon>
        <taxon>Dinophyceae</taxon>
        <taxon>Suessiales</taxon>
        <taxon>Symbiodiniaceae</taxon>
        <taxon>Symbiodinium</taxon>
    </lineage>
</organism>
<proteinExistence type="predicted"/>
<comment type="caution">
    <text evidence="3">The sequence shown here is derived from an EMBL/GenBank/DDBJ whole genome shotgun (WGS) entry which is preliminary data.</text>
</comment>